<accession>A0A8J3BGE7</accession>
<dbReference type="RefSeq" id="WP_172673671.1">
    <property type="nucleotide sequence ID" value="NZ_BMOF01000049.1"/>
</dbReference>
<proteinExistence type="predicted"/>
<dbReference type="Proteomes" id="UP000637720">
    <property type="component" value="Unassembled WGS sequence"/>
</dbReference>
<dbReference type="EMBL" id="BMOF01000049">
    <property type="protein sequence ID" value="GGK05832.1"/>
    <property type="molecule type" value="Genomic_DNA"/>
</dbReference>
<keyword evidence="2" id="KW-1185">Reference proteome</keyword>
<comment type="caution">
    <text evidence="1">The sequence shown here is derived from an EMBL/GenBank/DDBJ whole genome shotgun (WGS) entry which is preliminary data.</text>
</comment>
<gene>
    <name evidence="1" type="ORF">GCM10007043_19800</name>
</gene>
<organism evidence="1 2">
    <name type="scientific">Calditerricola satsumensis</name>
    <dbReference type="NCBI Taxonomy" id="373054"/>
    <lineage>
        <taxon>Bacteria</taxon>
        <taxon>Bacillati</taxon>
        <taxon>Bacillota</taxon>
        <taxon>Bacilli</taxon>
        <taxon>Bacillales</taxon>
        <taxon>Bacillaceae</taxon>
        <taxon>Calditerricola</taxon>
    </lineage>
</organism>
<name>A0A8J3BGE7_9BACI</name>
<sequence>MRQHDQEQLAQEMARRLMSVDFHDFLERASRLDDVELAREWGLSVWEVRMLRRRIQRR</sequence>
<protein>
    <submittedName>
        <fullName evidence="1">Uncharacterized protein</fullName>
    </submittedName>
</protein>
<evidence type="ECO:0000313" key="1">
    <source>
        <dbReference type="EMBL" id="GGK05832.1"/>
    </source>
</evidence>
<evidence type="ECO:0000313" key="2">
    <source>
        <dbReference type="Proteomes" id="UP000637720"/>
    </source>
</evidence>
<dbReference type="AlphaFoldDB" id="A0A8J3BGE7"/>
<reference evidence="1" key="2">
    <citation type="submission" date="2020-09" db="EMBL/GenBank/DDBJ databases">
        <authorList>
            <person name="Sun Q."/>
            <person name="Ohkuma M."/>
        </authorList>
    </citation>
    <scope>NUCLEOTIDE SEQUENCE</scope>
    <source>
        <strain evidence="1">JCM 14719</strain>
    </source>
</reference>
<reference evidence="1" key="1">
    <citation type="journal article" date="2014" name="Int. J. Syst. Evol. Microbiol.">
        <title>Complete genome sequence of Corynebacterium casei LMG S-19264T (=DSM 44701T), isolated from a smear-ripened cheese.</title>
        <authorList>
            <consortium name="US DOE Joint Genome Institute (JGI-PGF)"/>
            <person name="Walter F."/>
            <person name="Albersmeier A."/>
            <person name="Kalinowski J."/>
            <person name="Ruckert C."/>
        </authorList>
    </citation>
    <scope>NUCLEOTIDE SEQUENCE</scope>
    <source>
        <strain evidence="1">JCM 14719</strain>
    </source>
</reference>